<dbReference type="InterPro" id="IPR009003">
    <property type="entry name" value="Peptidase_S1_PA"/>
</dbReference>
<dbReference type="GO" id="GO:0008233">
    <property type="term" value="F:peptidase activity"/>
    <property type="evidence" value="ECO:0007669"/>
    <property type="project" value="UniProtKB-KW"/>
</dbReference>
<keyword evidence="6" id="KW-0812">Transmembrane</keyword>
<dbReference type="CDD" id="cd06781">
    <property type="entry name" value="cpPDZ_BsHtra-like"/>
    <property type="match status" value="1"/>
</dbReference>
<feature type="region of interest" description="Disordered" evidence="5">
    <location>
        <begin position="49"/>
        <end position="87"/>
    </location>
</feature>
<evidence type="ECO:0000313" key="8">
    <source>
        <dbReference type="EMBL" id="GHW00486.1"/>
    </source>
</evidence>
<keyword evidence="6" id="KW-0472">Membrane</keyword>
<dbReference type="GO" id="GO:0006508">
    <property type="term" value="P:proteolysis"/>
    <property type="evidence" value="ECO:0007669"/>
    <property type="project" value="UniProtKB-KW"/>
</dbReference>
<evidence type="ECO:0000256" key="2">
    <source>
        <dbReference type="ARBA" id="ARBA00022670"/>
    </source>
</evidence>
<protein>
    <submittedName>
        <fullName evidence="8">Serine protease</fullName>
    </submittedName>
</protein>
<keyword evidence="3" id="KW-0378">Hydrolase</keyword>
<feature type="transmembrane region" description="Helical" evidence="6">
    <location>
        <begin position="20"/>
        <end position="42"/>
    </location>
</feature>
<evidence type="ECO:0000256" key="1">
    <source>
        <dbReference type="ARBA" id="ARBA00010541"/>
    </source>
</evidence>
<dbReference type="Pfam" id="PF13180">
    <property type="entry name" value="PDZ_2"/>
    <property type="match status" value="1"/>
</dbReference>
<keyword evidence="4" id="KW-0720">Serine protease</keyword>
<name>A0ABQ3W4T2_9LACO</name>
<evidence type="ECO:0000256" key="6">
    <source>
        <dbReference type="SAM" id="Phobius"/>
    </source>
</evidence>
<accession>A0ABQ3W4T2</accession>
<gene>
    <name evidence="8" type="primary">htrA</name>
    <name evidence="8" type="ORF">lacNasYZ03_01730</name>
</gene>
<dbReference type="Gene3D" id="2.40.10.10">
    <property type="entry name" value="Trypsin-like serine proteases"/>
    <property type="match status" value="2"/>
</dbReference>
<keyword evidence="6" id="KW-1133">Transmembrane helix</keyword>
<dbReference type="PANTHER" id="PTHR43343:SF3">
    <property type="entry name" value="PROTEASE DO-LIKE 8, CHLOROPLASTIC"/>
    <property type="match status" value="1"/>
</dbReference>
<evidence type="ECO:0000313" key="9">
    <source>
        <dbReference type="Proteomes" id="UP000616547"/>
    </source>
</evidence>
<comment type="similarity">
    <text evidence="1">Belongs to the peptidase S1C family.</text>
</comment>
<dbReference type="InterPro" id="IPR051201">
    <property type="entry name" value="Chloro_Bact_Ser_Proteases"/>
</dbReference>
<reference evidence="9" key="1">
    <citation type="submission" date="2021-01" db="EMBL/GenBank/DDBJ databases">
        <title>Draft genome sequence of Nasalis larvatus strain YZ03.</title>
        <authorList>
            <person name="Suzuki-Hashido N."/>
            <person name="Tsuchida S."/>
            <person name="Hayakawa T."/>
        </authorList>
    </citation>
    <scope>NUCLEOTIDE SEQUENCE [LARGE SCALE GENOMIC DNA]</scope>
    <source>
        <strain evidence="9">YZ03</strain>
    </source>
</reference>
<dbReference type="InterPro" id="IPR043504">
    <property type="entry name" value="Peptidase_S1_PA_chymotrypsin"/>
</dbReference>
<dbReference type="PROSITE" id="PS50106">
    <property type="entry name" value="PDZ"/>
    <property type="match status" value="1"/>
</dbReference>
<organism evidence="8 9">
    <name type="scientific">Lactobacillus nasalidis</name>
    <dbReference type="NCBI Taxonomy" id="2797258"/>
    <lineage>
        <taxon>Bacteria</taxon>
        <taxon>Bacillati</taxon>
        <taxon>Bacillota</taxon>
        <taxon>Bacilli</taxon>
        <taxon>Lactobacillales</taxon>
        <taxon>Lactobacillaceae</taxon>
        <taxon>Lactobacillus</taxon>
    </lineage>
</organism>
<dbReference type="PANTHER" id="PTHR43343">
    <property type="entry name" value="PEPTIDASE S12"/>
    <property type="match status" value="1"/>
</dbReference>
<evidence type="ECO:0000256" key="5">
    <source>
        <dbReference type="SAM" id="MobiDB-lite"/>
    </source>
</evidence>
<dbReference type="Gene3D" id="2.30.42.10">
    <property type="match status" value="1"/>
</dbReference>
<dbReference type="Proteomes" id="UP000616547">
    <property type="component" value="Unassembled WGS sequence"/>
</dbReference>
<proteinExistence type="inferred from homology"/>
<sequence length="430" mass="43928">MSEEQGKQENKRKKENNRLLTKAAIIGVVAGLLGGGIAYGGLSAANMNSNTSSSTASSSSSNTGETGSVTTSSSGTTKVNKSTTTSGTMTSAYKKVQNAVVSVLNYKYTSSSSSSSDIYSMFGYGDSDSDSGSSSSSAKKSLTLYSEGSGVIYTTANGKGYIVTNNHVISGAAKVKVILASGKTISAKVVGKDSTSDLAVLSIDSKYVTQTASFGDSSSLQSGQTVIAIGSPEGSEYASTVTQGIVSSPSRTITYNSNQMTVIQTDAAINSGNSGGPLVNADGQVIGINSMKLSSSSSGDSVEGMGFAIPSNEVVTIVNQLVKKGKITRPQLGIKVAAISELNSYYKKQLGISTSLKKGLYVASVTSGSAAASAGIKKGDVITQADGKTVNDVATLHSILYSHNVGDKVKITVNRNGKSMTFTVTLQASN</sequence>
<comment type="caution">
    <text evidence="8">The sequence shown here is derived from an EMBL/GenBank/DDBJ whole genome shotgun (WGS) entry which is preliminary data.</text>
</comment>
<dbReference type="RefSeq" id="WP_201331562.1">
    <property type="nucleotide sequence ID" value="NZ_BOCG01000484.1"/>
</dbReference>
<keyword evidence="2 8" id="KW-0645">Protease</keyword>
<dbReference type="EMBL" id="BOCI01000055">
    <property type="protein sequence ID" value="GHW00486.1"/>
    <property type="molecule type" value="Genomic_DNA"/>
</dbReference>
<keyword evidence="9" id="KW-1185">Reference proteome</keyword>
<dbReference type="SMART" id="SM00228">
    <property type="entry name" value="PDZ"/>
    <property type="match status" value="1"/>
</dbReference>
<dbReference type="InterPro" id="IPR001940">
    <property type="entry name" value="Peptidase_S1C"/>
</dbReference>
<dbReference type="SUPFAM" id="SSF50156">
    <property type="entry name" value="PDZ domain-like"/>
    <property type="match status" value="1"/>
</dbReference>
<dbReference type="InterPro" id="IPR036034">
    <property type="entry name" value="PDZ_sf"/>
</dbReference>
<evidence type="ECO:0000256" key="3">
    <source>
        <dbReference type="ARBA" id="ARBA00022801"/>
    </source>
</evidence>
<dbReference type="SUPFAM" id="SSF50494">
    <property type="entry name" value="Trypsin-like serine proteases"/>
    <property type="match status" value="1"/>
</dbReference>
<evidence type="ECO:0000256" key="4">
    <source>
        <dbReference type="ARBA" id="ARBA00022825"/>
    </source>
</evidence>
<feature type="domain" description="PDZ" evidence="7">
    <location>
        <begin position="339"/>
        <end position="417"/>
    </location>
</feature>
<dbReference type="Pfam" id="PF13365">
    <property type="entry name" value="Trypsin_2"/>
    <property type="match status" value="1"/>
</dbReference>
<dbReference type="InterPro" id="IPR001478">
    <property type="entry name" value="PDZ"/>
</dbReference>
<dbReference type="PRINTS" id="PR00834">
    <property type="entry name" value="PROTEASES2C"/>
</dbReference>
<evidence type="ECO:0000259" key="7">
    <source>
        <dbReference type="PROSITE" id="PS50106"/>
    </source>
</evidence>